<feature type="chain" id="PRO_5017999476" description="Secreted protein" evidence="1">
    <location>
        <begin position="30"/>
        <end position="137"/>
    </location>
</feature>
<dbReference type="Proteomes" id="UP000268329">
    <property type="component" value="Chromosome"/>
</dbReference>
<organism evidence="2 3">
    <name type="scientific">Streptomyces dangxiongensis</name>
    <dbReference type="NCBI Taxonomy" id="1442032"/>
    <lineage>
        <taxon>Bacteria</taxon>
        <taxon>Bacillati</taxon>
        <taxon>Actinomycetota</taxon>
        <taxon>Actinomycetes</taxon>
        <taxon>Kitasatosporales</taxon>
        <taxon>Streptomycetaceae</taxon>
        <taxon>Streptomyces</taxon>
    </lineage>
</organism>
<evidence type="ECO:0000313" key="3">
    <source>
        <dbReference type="Proteomes" id="UP000268329"/>
    </source>
</evidence>
<name>A0A3G2JLM2_9ACTN</name>
<evidence type="ECO:0000313" key="2">
    <source>
        <dbReference type="EMBL" id="AYN42315.1"/>
    </source>
</evidence>
<evidence type="ECO:0008006" key="4">
    <source>
        <dbReference type="Google" id="ProtNLM"/>
    </source>
</evidence>
<dbReference type="KEGG" id="sdd:D9753_29370"/>
<protein>
    <recommendedName>
        <fullName evidence="4">Secreted protein</fullName>
    </recommendedName>
</protein>
<evidence type="ECO:0000256" key="1">
    <source>
        <dbReference type="SAM" id="SignalP"/>
    </source>
</evidence>
<dbReference type="EMBL" id="CP033073">
    <property type="protein sequence ID" value="AYN42315.1"/>
    <property type="molecule type" value="Genomic_DNA"/>
</dbReference>
<reference evidence="2 3" key="1">
    <citation type="submission" date="2018-10" db="EMBL/GenBank/DDBJ databases">
        <title>The genome of Streptomyces dangxiongensis Z022.</title>
        <authorList>
            <person name="Zhang B."/>
        </authorList>
    </citation>
    <scope>NUCLEOTIDE SEQUENCE [LARGE SCALE GENOMIC DNA]</scope>
    <source>
        <strain evidence="2 3">Z022</strain>
    </source>
</reference>
<keyword evidence="1" id="KW-0732">Signal</keyword>
<keyword evidence="3" id="KW-1185">Reference proteome</keyword>
<proteinExistence type="predicted"/>
<dbReference type="OrthoDB" id="5019546at2"/>
<dbReference type="AlphaFoldDB" id="A0A3G2JLM2"/>
<feature type="signal peptide" evidence="1">
    <location>
        <begin position="1"/>
        <end position="29"/>
    </location>
</feature>
<sequence length="137" mass="14311">MNMSRKVTTGVVSLVSAAALTSGATTASASPASAPVKTSNVVAANCGEWMRAGSLPGRWSTVKDGCGHFGRPGLKMGYQWAVFRGGSICVKVQGFVNGRAKWYNAGCGKTGAVKVPWGNVLAEKEMKVKGAALFNWR</sequence>
<gene>
    <name evidence="2" type="ORF">D9753_29370</name>
</gene>
<accession>A0A3G2JLM2</accession>